<gene>
    <name evidence="7" type="ORF">HMPREF9336_00014</name>
</gene>
<dbReference type="GO" id="GO:0016705">
    <property type="term" value="F:oxidoreductase activity, acting on paired donors, with incorporation or reduction of molecular oxygen"/>
    <property type="evidence" value="ECO:0007669"/>
    <property type="project" value="InterPro"/>
</dbReference>
<keyword evidence="1" id="KW-0285">Flavoprotein</keyword>
<keyword evidence="3" id="KW-0560">Oxidoreductase</keyword>
<dbReference type="Pfam" id="PF00296">
    <property type="entry name" value="Bac_luciferase"/>
    <property type="match status" value="1"/>
</dbReference>
<dbReference type="RefSeq" id="WP_021030458.1">
    <property type="nucleotide sequence ID" value="NZ_KI391954.1"/>
</dbReference>
<feature type="domain" description="Luciferase-like" evidence="6">
    <location>
        <begin position="18"/>
        <end position="197"/>
    </location>
</feature>
<dbReference type="HOGENOM" id="CLU_022256_1_1_11"/>
<evidence type="ECO:0000256" key="2">
    <source>
        <dbReference type="ARBA" id="ARBA00022643"/>
    </source>
</evidence>
<sequence length="303" mass="32490">MTFTLGIEIDQERVLSGKQVKDVVRQAQNARFGYAVFRDAPGAHGRIDAVGQAAYAAALTTSLGLVAEVSTTYNEPFHTAVQLQAVDFASYGRAGWLPSRTPGAEHPSALGWPQADGESLAVEQRDSVRAARSLWDSWEDDAVIRDVATGRFLDRRKVRHIDFVGERFSVKGPSITPRSPQGQIPVFARSGELPASLADVVITRQPEPVEGALTVVALDFDLAGPVGAAALAERITELSGQVDGVLLRPRSLGEDLPAFGRAVTPKLLEAGVVSGPRPGQTLRETLGLSRPAAKNPREWQEIA</sequence>
<evidence type="ECO:0000313" key="7">
    <source>
        <dbReference type="EMBL" id="EFV15107.2"/>
    </source>
</evidence>
<comment type="caution">
    <text evidence="7">The sequence shown here is derived from an EMBL/GenBank/DDBJ whole genome shotgun (WGS) entry which is preliminary data.</text>
</comment>
<reference evidence="7 8" key="1">
    <citation type="journal article" date="2011" name="Stand. Genomic Sci.">
        <title>High quality draft genome sequence of Segniliparus rugosus CDC 945(T)= (ATCC BAA-974(T)).</title>
        <authorList>
            <person name="Earl A.M."/>
            <person name="Desjardins C.A."/>
            <person name="Fitzgerald M.G."/>
            <person name="Arachchi H.M."/>
            <person name="Zeng Q."/>
            <person name="Mehta T."/>
            <person name="Griggs A."/>
            <person name="Birren B.W."/>
            <person name="Toney N.C."/>
            <person name="Carr J."/>
            <person name="Posey J."/>
            <person name="Butler W.R."/>
        </authorList>
    </citation>
    <scope>NUCLEOTIDE SEQUENCE [LARGE SCALE GENOMIC DNA]</scope>
    <source>
        <strain evidence="8">ATCC BAA-974 / DSM 45345 / CCUG 50838 / CIP 108380 / JCM 13579 / CDC 945</strain>
    </source>
</reference>
<evidence type="ECO:0000313" key="8">
    <source>
        <dbReference type="Proteomes" id="UP000004816"/>
    </source>
</evidence>
<dbReference type="InterPro" id="IPR036661">
    <property type="entry name" value="Luciferase-like_sf"/>
</dbReference>
<dbReference type="Proteomes" id="UP000004816">
    <property type="component" value="Unassembled WGS sequence"/>
</dbReference>
<evidence type="ECO:0000256" key="5">
    <source>
        <dbReference type="SAM" id="MobiDB-lite"/>
    </source>
</evidence>
<dbReference type="PANTHER" id="PTHR30011:SF16">
    <property type="entry name" value="C2H2 FINGER DOMAIN TRANSCRIPTION FACTOR (EUROFUNG)-RELATED"/>
    <property type="match status" value="1"/>
</dbReference>
<organism evidence="7 8">
    <name type="scientific">Segniliparus rugosus (strain ATCC BAA-974 / DSM 45345 / CCUG 50838 / CIP 108380 / JCM 13579 / CDC 945)</name>
    <dbReference type="NCBI Taxonomy" id="679197"/>
    <lineage>
        <taxon>Bacteria</taxon>
        <taxon>Bacillati</taxon>
        <taxon>Actinomycetota</taxon>
        <taxon>Actinomycetes</taxon>
        <taxon>Mycobacteriales</taxon>
        <taxon>Segniliparaceae</taxon>
        <taxon>Segniliparus</taxon>
    </lineage>
</organism>
<dbReference type="EMBL" id="ACZI02000003">
    <property type="protein sequence ID" value="EFV15107.2"/>
    <property type="molecule type" value="Genomic_DNA"/>
</dbReference>
<dbReference type="Gene3D" id="3.20.20.30">
    <property type="entry name" value="Luciferase-like domain"/>
    <property type="match status" value="2"/>
</dbReference>
<keyword evidence="8" id="KW-1185">Reference proteome</keyword>
<keyword evidence="4" id="KW-0503">Monooxygenase</keyword>
<feature type="region of interest" description="Disordered" evidence="5">
    <location>
        <begin position="274"/>
        <end position="303"/>
    </location>
</feature>
<evidence type="ECO:0000256" key="3">
    <source>
        <dbReference type="ARBA" id="ARBA00023002"/>
    </source>
</evidence>
<dbReference type="AlphaFoldDB" id="E5XKJ5"/>
<dbReference type="InterPro" id="IPR011251">
    <property type="entry name" value="Luciferase-like_dom"/>
</dbReference>
<dbReference type="GO" id="GO:0004497">
    <property type="term" value="F:monooxygenase activity"/>
    <property type="evidence" value="ECO:0007669"/>
    <property type="project" value="UniProtKB-KW"/>
</dbReference>
<dbReference type="InterPro" id="IPR051260">
    <property type="entry name" value="Diverse_substr_monoxygenases"/>
</dbReference>
<keyword evidence="2" id="KW-0288">FMN</keyword>
<dbReference type="PANTHER" id="PTHR30011">
    <property type="entry name" value="ALKANESULFONATE MONOOXYGENASE-RELATED"/>
    <property type="match status" value="1"/>
</dbReference>
<proteinExistence type="predicted"/>
<name>E5XKJ5_SEGRC</name>
<evidence type="ECO:0000256" key="1">
    <source>
        <dbReference type="ARBA" id="ARBA00022630"/>
    </source>
</evidence>
<accession>E5XKJ5</accession>
<evidence type="ECO:0000259" key="6">
    <source>
        <dbReference type="Pfam" id="PF00296"/>
    </source>
</evidence>
<evidence type="ECO:0000256" key="4">
    <source>
        <dbReference type="ARBA" id="ARBA00023033"/>
    </source>
</evidence>
<protein>
    <recommendedName>
        <fullName evidence="6">Luciferase-like domain-containing protein</fullName>
    </recommendedName>
</protein>
<dbReference type="STRING" id="679197.HMPREF9336_00014"/>
<dbReference type="eggNOG" id="COG2141">
    <property type="taxonomic scope" value="Bacteria"/>
</dbReference>
<dbReference type="SUPFAM" id="SSF51679">
    <property type="entry name" value="Bacterial luciferase-like"/>
    <property type="match status" value="1"/>
</dbReference>